<accession>A0A9W9JG99</accession>
<name>A0A9W9JG99_9EURO</name>
<proteinExistence type="predicted"/>
<evidence type="ECO:0000313" key="2">
    <source>
        <dbReference type="Proteomes" id="UP001150904"/>
    </source>
</evidence>
<sequence length="133" mass="15862">LNVISSALMFFRGRLGLREEEAIEAKMLLNYGASHSFMSHNGRVRWHELDSRRNRLVVELPNGEKIRTRRYYRVPELDLKEYDIILGYDFLRKFNPTLDWPFVTRAYGRWGDRYTKTPRGSLTRSPRNKPYGH</sequence>
<dbReference type="Proteomes" id="UP001150904">
    <property type="component" value="Unassembled WGS sequence"/>
</dbReference>
<dbReference type="OrthoDB" id="1751327at2759"/>
<dbReference type="AlphaFoldDB" id="A0A9W9JG99"/>
<feature type="non-terminal residue" evidence="1">
    <location>
        <position position="1"/>
    </location>
</feature>
<evidence type="ECO:0000313" key="1">
    <source>
        <dbReference type="EMBL" id="KAJ5195486.1"/>
    </source>
</evidence>
<organism evidence="1 2">
    <name type="scientific">Penicillium cinerascens</name>
    <dbReference type="NCBI Taxonomy" id="70096"/>
    <lineage>
        <taxon>Eukaryota</taxon>
        <taxon>Fungi</taxon>
        <taxon>Dikarya</taxon>
        <taxon>Ascomycota</taxon>
        <taxon>Pezizomycotina</taxon>
        <taxon>Eurotiomycetes</taxon>
        <taxon>Eurotiomycetidae</taxon>
        <taxon>Eurotiales</taxon>
        <taxon>Aspergillaceae</taxon>
        <taxon>Penicillium</taxon>
    </lineage>
</organism>
<dbReference type="SUPFAM" id="SSF50630">
    <property type="entry name" value="Acid proteases"/>
    <property type="match status" value="1"/>
</dbReference>
<dbReference type="RefSeq" id="XP_058305974.1">
    <property type="nucleotide sequence ID" value="XM_058455986.1"/>
</dbReference>
<dbReference type="CDD" id="cd00303">
    <property type="entry name" value="retropepsin_like"/>
    <property type="match status" value="1"/>
</dbReference>
<gene>
    <name evidence="1" type="ORF">N7498_008924</name>
</gene>
<dbReference type="GeneID" id="83183287"/>
<reference evidence="1" key="1">
    <citation type="submission" date="2022-12" db="EMBL/GenBank/DDBJ databases">
        <authorList>
            <person name="Petersen C."/>
        </authorList>
    </citation>
    <scope>NUCLEOTIDE SEQUENCE</scope>
    <source>
        <strain evidence="1">IBT 15544</strain>
    </source>
</reference>
<dbReference type="EMBL" id="JAPQKR010000015">
    <property type="protein sequence ID" value="KAJ5195486.1"/>
    <property type="molecule type" value="Genomic_DNA"/>
</dbReference>
<comment type="caution">
    <text evidence="1">The sequence shown here is derived from an EMBL/GenBank/DDBJ whole genome shotgun (WGS) entry which is preliminary data.</text>
</comment>
<dbReference type="InterPro" id="IPR021109">
    <property type="entry name" value="Peptidase_aspartic_dom_sf"/>
</dbReference>
<protein>
    <submittedName>
        <fullName evidence="1">Uncharacterized protein</fullName>
    </submittedName>
</protein>
<reference evidence="1" key="2">
    <citation type="journal article" date="2023" name="IMA Fungus">
        <title>Comparative genomic study of the Penicillium genus elucidates a diverse pangenome and 15 lateral gene transfer events.</title>
        <authorList>
            <person name="Petersen C."/>
            <person name="Sorensen T."/>
            <person name="Nielsen M.R."/>
            <person name="Sondergaard T.E."/>
            <person name="Sorensen J.L."/>
            <person name="Fitzpatrick D.A."/>
            <person name="Frisvad J.C."/>
            <person name="Nielsen K.L."/>
        </authorList>
    </citation>
    <scope>NUCLEOTIDE SEQUENCE</scope>
    <source>
        <strain evidence="1">IBT 15544</strain>
    </source>
</reference>
<keyword evidence="2" id="KW-1185">Reference proteome</keyword>